<dbReference type="RefSeq" id="WP_179433500.1">
    <property type="nucleotide sequence ID" value="NZ_BAABLC010000002.1"/>
</dbReference>
<organism evidence="1 2">
    <name type="scientific">Microbacterium pseudoresistens</name>
    <dbReference type="NCBI Taxonomy" id="640634"/>
    <lineage>
        <taxon>Bacteria</taxon>
        <taxon>Bacillati</taxon>
        <taxon>Actinomycetota</taxon>
        <taxon>Actinomycetes</taxon>
        <taxon>Micrococcales</taxon>
        <taxon>Microbacteriaceae</taxon>
        <taxon>Microbacterium</taxon>
    </lineage>
</organism>
<evidence type="ECO:0000313" key="2">
    <source>
        <dbReference type="Proteomes" id="UP000552045"/>
    </source>
</evidence>
<reference evidence="1 2" key="1">
    <citation type="submission" date="2020-07" db="EMBL/GenBank/DDBJ databases">
        <title>Sequencing the genomes of 1000 actinobacteria strains.</title>
        <authorList>
            <person name="Klenk H.-P."/>
        </authorList>
    </citation>
    <scope>NUCLEOTIDE SEQUENCE [LARGE SCALE GENOMIC DNA]</scope>
    <source>
        <strain evidence="1 2">DSM 22185</strain>
    </source>
</reference>
<evidence type="ECO:0000313" key="1">
    <source>
        <dbReference type="EMBL" id="NYD54843.1"/>
    </source>
</evidence>
<gene>
    <name evidence="1" type="ORF">BKA02_001898</name>
</gene>
<sequence length="56" mass="6723">MRRGRSPDEVFHEEKRREDWIRGVEQRPLARWGWTHLTDAATLARRLAAFRIRPPA</sequence>
<name>A0A7Y9EVU5_9MICO</name>
<dbReference type="EMBL" id="JACCBH010000001">
    <property type="protein sequence ID" value="NYD54843.1"/>
    <property type="molecule type" value="Genomic_DNA"/>
</dbReference>
<keyword evidence="2" id="KW-1185">Reference proteome</keyword>
<proteinExistence type="predicted"/>
<protein>
    <submittedName>
        <fullName evidence="1">Uncharacterized protein</fullName>
    </submittedName>
</protein>
<dbReference type="AlphaFoldDB" id="A0A7Y9EVU5"/>
<comment type="caution">
    <text evidence="1">The sequence shown here is derived from an EMBL/GenBank/DDBJ whole genome shotgun (WGS) entry which is preliminary data.</text>
</comment>
<accession>A0A7Y9EVU5</accession>
<dbReference type="Proteomes" id="UP000552045">
    <property type="component" value="Unassembled WGS sequence"/>
</dbReference>